<evidence type="ECO:0000313" key="1">
    <source>
        <dbReference type="EMBL" id="CAI8052351.1"/>
    </source>
</evidence>
<proteinExistence type="predicted"/>
<name>A0AA35TRD9_GEOBA</name>
<protein>
    <submittedName>
        <fullName evidence="1">Uncharacterized protein</fullName>
    </submittedName>
</protein>
<accession>A0AA35TRD9</accession>
<dbReference type="AlphaFoldDB" id="A0AA35TRD9"/>
<dbReference type="EMBL" id="CASHTH010004005">
    <property type="protein sequence ID" value="CAI8052351.1"/>
    <property type="molecule type" value="Genomic_DNA"/>
</dbReference>
<sequence length="64" mass="7304">MVLRIALALVDDLQFCKPYTTTKPAPAGIEFLQLVDIVMEEDWPMPSNYEEALDLYINLLNEMG</sequence>
<gene>
    <name evidence="1" type="ORF">GBAR_LOCUS28637</name>
</gene>
<dbReference type="Proteomes" id="UP001174909">
    <property type="component" value="Unassembled WGS sequence"/>
</dbReference>
<evidence type="ECO:0000313" key="2">
    <source>
        <dbReference type="Proteomes" id="UP001174909"/>
    </source>
</evidence>
<keyword evidence="2" id="KW-1185">Reference proteome</keyword>
<organism evidence="1 2">
    <name type="scientific">Geodia barretti</name>
    <name type="common">Barrett's horny sponge</name>
    <dbReference type="NCBI Taxonomy" id="519541"/>
    <lineage>
        <taxon>Eukaryota</taxon>
        <taxon>Metazoa</taxon>
        <taxon>Porifera</taxon>
        <taxon>Demospongiae</taxon>
        <taxon>Heteroscleromorpha</taxon>
        <taxon>Tetractinellida</taxon>
        <taxon>Astrophorina</taxon>
        <taxon>Geodiidae</taxon>
        <taxon>Geodia</taxon>
    </lineage>
</organism>
<reference evidence="1" key="1">
    <citation type="submission" date="2023-03" db="EMBL/GenBank/DDBJ databases">
        <authorList>
            <person name="Steffen K."/>
            <person name="Cardenas P."/>
        </authorList>
    </citation>
    <scope>NUCLEOTIDE SEQUENCE</scope>
</reference>
<comment type="caution">
    <text evidence="1">The sequence shown here is derived from an EMBL/GenBank/DDBJ whole genome shotgun (WGS) entry which is preliminary data.</text>
</comment>